<organism evidence="4 5">
    <name type="scientific">Solimicrobium silvestre</name>
    <dbReference type="NCBI Taxonomy" id="2099400"/>
    <lineage>
        <taxon>Bacteria</taxon>
        <taxon>Pseudomonadati</taxon>
        <taxon>Pseudomonadota</taxon>
        <taxon>Betaproteobacteria</taxon>
        <taxon>Burkholderiales</taxon>
        <taxon>Oxalobacteraceae</taxon>
        <taxon>Solimicrobium</taxon>
    </lineage>
</organism>
<dbReference type="OrthoDB" id="9766486at2"/>
<dbReference type="InterPro" id="IPR000873">
    <property type="entry name" value="AMP-dep_synth/lig_dom"/>
</dbReference>
<reference evidence="4 5" key="1">
    <citation type="submission" date="2018-02" db="EMBL/GenBank/DDBJ databases">
        <title>Solimicrobium silvestre gen. nov., sp. nov., isolated from alpine forest soil.</title>
        <authorList>
            <person name="Margesin R."/>
            <person name="Albuquerque L."/>
            <person name="Zhang D.-C."/>
            <person name="Froufe H.J.C."/>
            <person name="Severino R."/>
            <person name="Roxo I."/>
            <person name="Egas C."/>
            <person name="Da Costa M.S."/>
        </authorList>
    </citation>
    <scope>NUCLEOTIDE SEQUENCE [LARGE SCALE GENOMIC DNA]</scope>
    <source>
        <strain evidence="4 5">S20-91</strain>
    </source>
</reference>
<dbReference type="Gene3D" id="3.30.300.30">
    <property type="match status" value="1"/>
</dbReference>
<feature type="domain" description="AMP-binding enzyme C-terminal" evidence="3">
    <location>
        <begin position="415"/>
        <end position="491"/>
    </location>
</feature>
<sequence>MTNINLAAHFIVSKRKSDALCFVGPDISLSYRQLDCAVRCQAHWLEQQGVRADQRIAIGLDDGAELAVLFFAALALGALPLLINPRLDAPAMRHIFDDSDPVIVFGQHEQKTVLTEVIASAAHPTHLRLIKAGMHRDWITPTAEGSAWNGFLMRPLTAPAFIQYTSGTTGQAKGVLHSAASIISSCAGFAAGQLRINSSDLLYSVPKAFFGYGMGNSLFFPLYLGACALLDPAWPTAELVAANLKRYRPNVLFAVPTMYRLLLEEGLQPSNCSLRLAFSAGAPLAECISAMWQQRFGFDLHDGIGATELCHVFATTYPDRLRRGSVGRMLDGWQARIVDEQGALAADDEPGVLLVKAPSMALCYWRRPQDDALKFVDGWYRTGDLFTTDSDGFLYFHGREDERFKVFGRWVMPSEVESLLSQHAGVLGECYLVPGRDATGEDRPVLYIRANDDFEQQARFALATLKTHLESFKYPAKVLPLETLPMTANGKLNRRALASQASNALQAVMPTQHEESDLLC</sequence>
<accession>A0A2S9H2S3</accession>
<dbReference type="Pfam" id="PF13193">
    <property type="entry name" value="AMP-binding_C"/>
    <property type="match status" value="1"/>
</dbReference>
<dbReference type="PANTHER" id="PTHR43352">
    <property type="entry name" value="ACETYL-COA SYNTHETASE"/>
    <property type="match status" value="1"/>
</dbReference>
<dbReference type="Proteomes" id="UP000237839">
    <property type="component" value="Unassembled WGS sequence"/>
</dbReference>
<dbReference type="InterPro" id="IPR042099">
    <property type="entry name" value="ANL_N_sf"/>
</dbReference>
<dbReference type="GO" id="GO:0016878">
    <property type="term" value="F:acid-thiol ligase activity"/>
    <property type="evidence" value="ECO:0007669"/>
    <property type="project" value="TreeGrafter"/>
</dbReference>
<name>A0A2S9H2S3_9BURK</name>
<keyword evidence="1 4" id="KW-0436">Ligase</keyword>
<feature type="domain" description="AMP-dependent synthetase/ligase" evidence="2">
    <location>
        <begin position="14"/>
        <end position="365"/>
    </location>
</feature>
<evidence type="ECO:0000313" key="5">
    <source>
        <dbReference type="Proteomes" id="UP000237839"/>
    </source>
</evidence>
<proteinExistence type="predicted"/>
<dbReference type="EMBL" id="PUGF01000003">
    <property type="protein sequence ID" value="PRC94282.1"/>
    <property type="molecule type" value="Genomic_DNA"/>
</dbReference>
<dbReference type="PROSITE" id="PS00455">
    <property type="entry name" value="AMP_BINDING"/>
    <property type="match status" value="1"/>
</dbReference>
<evidence type="ECO:0000256" key="1">
    <source>
        <dbReference type="ARBA" id="ARBA00022598"/>
    </source>
</evidence>
<keyword evidence="5" id="KW-1185">Reference proteome</keyword>
<dbReference type="RefSeq" id="WP_105530612.1">
    <property type="nucleotide sequence ID" value="NZ_PUGF01000003.1"/>
</dbReference>
<dbReference type="Gene3D" id="3.40.50.12780">
    <property type="entry name" value="N-terminal domain of ligase-like"/>
    <property type="match status" value="1"/>
</dbReference>
<dbReference type="AlphaFoldDB" id="A0A2S9H2S3"/>
<protein>
    <submittedName>
        <fullName evidence="4">Acyl-CoA synthetases (AMP-forming)/AMP-acid ligases II</fullName>
    </submittedName>
</protein>
<dbReference type="GO" id="GO:0044550">
    <property type="term" value="P:secondary metabolite biosynthetic process"/>
    <property type="evidence" value="ECO:0007669"/>
    <property type="project" value="TreeGrafter"/>
</dbReference>
<dbReference type="InterPro" id="IPR020845">
    <property type="entry name" value="AMP-binding_CS"/>
</dbReference>
<dbReference type="Pfam" id="PF00501">
    <property type="entry name" value="AMP-binding"/>
    <property type="match status" value="1"/>
</dbReference>
<evidence type="ECO:0000259" key="3">
    <source>
        <dbReference type="Pfam" id="PF13193"/>
    </source>
</evidence>
<dbReference type="PANTHER" id="PTHR43352:SF1">
    <property type="entry name" value="ANTHRANILATE--COA LIGASE"/>
    <property type="match status" value="1"/>
</dbReference>
<dbReference type="InterPro" id="IPR045851">
    <property type="entry name" value="AMP-bd_C_sf"/>
</dbReference>
<comment type="caution">
    <text evidence="4">The sequence shown here is derived from an EMBL/GenBank/DDBJ whole genome shotgun (WGS) entry which is preliminary data.</text>
</comment>
<dbReference type="InterPro" id="IPR025110">
    <property type="entry name" value="AMP-bd_C"/>
</dbReference>
<evidence type="ECO:0000259" key="2">
    <source>
        <dbReference type="Pfam" id="PF00501"/>
    </source>
</evidence>
<evidence type="ECO:0000313" key="4">
    <source>
        <dbReference type="EMBL" id="PRC94282.1"/>
    </source>
</evidence>
<dbReference type="SUPFAM" id="SSF56801">
    <property type="entry name" value="Acetyl-CoA synthetase-like"/>
    <property type="match status" value="1"/>
</dbReference>
<gene>
    <name evidence="4" type="ORF">S2091_0903</name>
</gene>